<gene>
    <name evidence="4" type="ORF">DERP_005317</name>
</gene>
<dbReference type="InterPro" id="IPR020476">
    <property type="entry name" value="Nudix_hydrolase"/>
</dbReference>
<dbReference type="PRINTS" id="PR00502">
    <property type="entry name" value="NUDIXFAMILY"/>
</dbReference>
<evidence type="ECO:0000259" key="3">
    <source>
        <dbReference type="PROSITE" id="PS51462"/>
    </source>
</evidence>
<keyword evidence="2" id="KW-0378">Hydrolase</keyword>
<dbReference type="Gene3D" id="3.40.630.30">
    <property type="match status" value="1"/>
</dbReference>
<dbReference type="InterPro" id="IPR040618">
    <property type="entry name" value="Pre-Nudix"/>
</dbReference>
<reference evidence="4 5" key="2">
    <citation type="journal article" date="2022" name="Mol. Biol. Evol.">
        <title>Comparative Genomics Reveals Insights into the Divergent Evolution of Astigmatic Mites and Household Pest Adaptations.</title>
        <authorList>
            <person name="Xiong Q."/>
            <person name="Wan A.T."/>
            <person name="Liu X."/>
            <person name="Fung C.S."/>
            <person name="Xiao X."/>
            <person name="Malainual N."/>
            <person name="Hou J."/>
            <person name="Wang L."/>
            <person name="Wang M."/>
            <person name="Yang K.Y."/>
            <person name="Cui Y."/>
            <person name="Leung E.L."/>
            <person name="Nong W."/>
            <person name="Shin S.K."/>
            <person name="Au S.W."/>
            <person name="Jeong K.Y."/>
            <person name="Chew F.T."/>
            <person name="Hui J.H."/>
            <person name="Leung T.F."/>
            <person name="Tungtrongchitr A."/>
            <person name="Zhong N."/>
            <person name="Liu Z."/>
            <person name="Tsui S.K."/>
        </authorList>
    </citation>
    <scope>NUCLEOTIDE SEQUENCE [LARGE SCALE GENOMIC DNA]</scope>
    <source>
        <strain evidence="4">Derp</strain>
    </source>
</reference>
<dbReference type="Gene3D" id="3.90.79.10">
    <property type="entry name" value="Nucleoside Triphosphate Pyrophosphohydrolase"/>
    <property type="match status" value="1"/>
</dbReference>
<reference evidence="4 5" key="1">
    <citation type="journal article" date="2018" name="J. Allergy Clin. Immunol.">
        <title>High-quality assembly of Dermatophagoides pteronyssinus genome and transcriptome reveals a wide range of novel allergens.</title>
        <authorList>
            <person name="Liu X.Y."/>
            <person name="Yang K.Y."/>
            <person name="Wang M.Q."/>
            <person name="Kwok J.S."/>
            <person name="Zeng X."/>
            <person name="Yang Z."/>
            <person name="Xiao X.J."/>
            <person name="Lau C.P."/>
            <person name="Li Y."/>
            <person name="Huang Z.M."/>
            <person name="Ba J.G."/>
            <person name="Yim A.K."/>
            <person name="Ouyang C.Y."/>
            <person name="Ngai S.M."/>
            <person name="Chan T.F."/>
            <person name="Leung E.L."/>
            <person name="Liu L."/>
            <person name="Liu Z.G."/>
            <person name="Tsui S.K."/>
        </authorList>
    </citation>
    <scope>NUCLEOTIDE SEQUENCE [LARGE SCALE GENOMIC DNA]</scope>
    <source>
        <strain evidence="4">Derp</strain>
    </source>
</reference>
<dbReference type="EMBL" id="NJHN03000031">
    <property type="protein sequence ID" value="KAH9423736.1"/>
    <property type="molecule type" value="Genomic_DNA"/>
</dbReference>
<protein>
    <recommendedName>
        <fullName evidence="3">Nudix hydrolase domain-containing protein</fullName>
    </recommendedName>
</protein>
<dbReference type="PANTHER" id="PTHR13994">
    <property type="entry name" value="NUDIX HYDROLASE RELATED"/>
    <property type="match status" value="1"/>
</dbReference>
<dbReference type="PROSITE" id="PS00893">
    <property type="entry name" value="NUDIX_BOX"/>
    <property type="match status" value="1"/>
</dbReference>
<organism evidence="4 5">
    <name type="scientific">Dermatophagoides pteronyssinus</name>
    <name type="common">European house dust mite</name>
    <dbReference type="NCBI Taxonomy" id="6956"/>
    <lineage>
        <taxon>Eukaryota</taxon>
        <taxon>Metazoa</taxon>
        <taxon>Ecdysozoa</taxon>
        <taxon>Arthropoda</taxon>
        <taxon>Chelicerata</taxon>
        <taxon>Arachnida</taxon>
        <taxon>Acari</taxon>
        <taxon>Acariformes</taxon>
        <taxon>Sarcoptiformes</taxon>
        <taxon>Astigmata</taxon>
        <taxon>Psoroptidia</taxon>
        <taxon>Analgoidea</taxon>
        <taxon>Pyroglyphidae</taxon>
        <taxon>Dermatophagoidinae</taxon>
        <taxon>Dermatophagoides</taxon>
    </lineage>
</organism>
<comment type="similarity">
    <text evidence="1">Belongs to the Nudix hydrolase family.</text>
</comment>
<dbReference type="PROSITE" id="PS51462">
    <property type="entry name" value="NUDIX"/>
    <property type="match status" value="1"/>
</dbReference>
<dbReference type="InterPro" id="IPR015797">
    <property type="entry name" value="NUDIX_hydrolase-like_dom_sf"/>
</dbReference>
<dbReference type="CDD" id="cd04670">
    <property type="entry name" value="NUDIX_ASFGF2_Nudt6"/>
    <property type="match status" value="1"/>
</dbReference>
<dbReference type="SUPFAM" id="SSF55811">
    <property type="entry name" value="Nudix"/>
    <property type="match status" value="1"/>
</dbReference>
<dbReference type="Proteomes" id="UP000887458">
    <property type="component" value="Unassembled WGS sequence"/>
</dbReference>
<dbReference type="InterPro" id="IPR003293">
    <property type="entry name" value="Nudix_hydrolase6-like"/>
</dbReference>
<name>A0ABQ8JM84_DERPT</name>
<evidence type="ECO:0000313" key="4">
    <source>
        <dbReference type="EMBL" id="KAH9423736.1"/>
    </source>
</evidence>
<dbReference type="Pfam" id="PF00293">
    <property type="entry name" value="NUDIX"/>
    <property type="match status" value="1"/>
</dbReference>
<keyword evidence="5" id="KW-1185">Reference proteome</keyword>
<dbReference type="PANTHER" id="PTHR13994:SF13">
    <property type="entry name" value="FI03680P"/>
    <property type="match status" value="1"/>
</dbReference>
<sequence length="443" mass="51325">MTFTLFNRLLMMNYHHHHQNNRIFGLISRNISNKFFHSKFDRYGGIHFETVGKTSSFDSNRLSEIINRSINNNNQQKDIRTIWFRITRDNVCLIEPLVKLGFDFHHTKNNNVIMVKSLNDRNNIPKYAYTNVGVGGLVINDKNQILIVKERTKITDYWKFPGGYVEQGEELSDAVVREVYEETGIQTKFQCILTIRHLHNVQWGFDCSDLYFVCHLRTINNNNNNGKDLNEIIKCPNEIDQCEWIDLEKVEEKLSKFNNFVIQKYIEWKDQQQQQYEIGMDRLKTNFPSPPLNEFTSSIESCVSLCIFRLRKCHAKNLNETIRFELVSITCSGGTTKLITRKSLRKPCPTKITPLSIKNRIDFNVVKCLDDKAASRSPDPLTQEILATDLCDGRIVALVPSDPNCLRRASKYDLSILIALTIFPNVSSDDFTTDVTLTNEYSI</sequence>
<feature type="domain" description="Nudix hydrolase" evidence="3">
    <location>
        <begin position="129"/>
        <end position="270"/>
    </location>
</feature>
<evidence type="ECO:0000256" key="1">
    <source>
        <dbReference type="ARBA" id="ARBA00005582"/>
    </source>
</evidence>
<proteinExistence type="inferred from homology"/>
<dbReference type="Pfam" id="PF18290">
    <property type="entry name" value="Nudix_hydro"/>
    <property type="match status" value="1"/>
</dbReference>
<dbReference type="InterPro" id="IPR020084">
    <property type="entry name" value="NUDIX_hydrolase_CS"/>
</dbReference>
<comment type="caution">
    <text evidence="4">The sequence shown here is derived from an EMBL/GenBank/DDBJ whole genome shotgun (WGS) entry which is preliminary data.</text>
</comment>
<dbReference type="InterPro" id="IPR000086">
    <property type="entry name" value="NUDIX_hydrolase_dom"/>
</dbReference>
<evidence type="ECO:0000256" key="2">
    <source>
        <dbReference type="ARBA" id="ARBA00022801"/>
    </source>
</evidence>
<dbReference type="PRINTS" id="PR01356">
    <property type="entry name" value="GFGPROTEIN"/>
</dbReference>
<evidence type="ECO:0000313" key="5">
    <source>
        <dbReference type="Proteomes" id="UP000887458"/>
    </source>
</evidence>
<accession>A0ABQ8JM84</accession>